<dbReference type="RefSeq" id="WP_136567430.1">
    <property type="nucleotide sequence ID" value="NZ_SNTZ01000014.1"/>
</dbReference>
<dbReference type="AlphaFoldDB" id="A0A4S8RH45"/>
<reference evidence="1 2" key="1">
    <citation type="submission" date="2019-03" db="EMBL/GenBank/DDBJ databases">
        <title>Muricauda SCR12 sp.nov, a marine bacterium isolated from Pacific Ocean:the Okinawa trough.</title>
        <authorList>
            <person name="Liu L."/>
        </authorList>
    </citation>
    <scope>NUCLEOTIDE SEQUENCE [LARGE SCALE GENOMIC DNA]</scope>
    <source>
        <strain evidence="1 2">SCR12</strain>
    </source>
</reference>
<organism evidence="1 2">
    <name type="scientific">Flagellimonas alvinocaridis</name>
    <dbReference type="NCBI Taxonomy" id="2530200"/>
    <lineage>
        <taxon>Bacteria</taxon>
        <taxon>Pseudomonadati</taxon>
        <taxon>Bacteroidota</taxon>
        <taxon>Flavobacteriia</taxon>
        <taxon>Flavobacteriales</taxon>
        <taxon>Flavobacteriaceae</taxon>
        <taxon>Flagellimonas</taxon>
    </lineage>
</organism>
<evidence type="ECO:0000313" key="1">
    <source>
        <dbReference type="EMBL" id="THV57230.1"/>
    </source>
</evidence>
<sequence>MRAIRNNFKLELCAVFLLFPLFLIAQAQRNLDVSVAEKIYLQLGSGIYANDQEVWFKAIVVDSENHLPTEISGVLYVDLIDFNQKIIDQKLVKLTSGSGHGSFQLNKSYPSGRYLIRAYTQWNRNFGSDFMFKAYFDIVSPELRTNRFLDSLTMTQDKSGKFLLSAKINPSIVGPHDKNQIPIYLNSNQGRDTIEIKKRNGIFSLTYETPITAEWMTLTLGGSENYNHSETVLLKNAVDVQFFPESGKLVHGFTNKIGVKALGVDGKGQIVSGSIMDQNGETISNFSTNPLGMGTFTILADSSKTYQAKVLVSNDTINKGATLYPLPKVVSHGSIMSVSKVGEKLWVRVSSNQLVGQAFIKISSRGKDLFLMEGPLKNGFLVKDLACGKLPNGILAFTLMNSQKQPVAERLFFNFREDETLNISAKMDKASYSRREMAKLHINIDQQDSGPVPLNASILILNKKHFQEKLINTIQSYFMLDSELRGKIEDPGYYFREQTPSRFEDLDALLLTQGWRNYKYPIMREGVSFHWPEKGIEVKGSVSINPNKQKNKEHLQMGLATFGKETKFYSTPVDSLGRFDFLLDDDYGATIPYMLSTVDSKGEKVHHKIHVNTVDPPKIGYSAKPTYRALDSVVNTVMEAGRERNRIASVFDSLYGVTQLDEVVVSDLLITPERAQLYKKYGKPDVIISGDDIRAKEKEWSYGLYSILLFNYGDQIAIERFPDGFMLAHVRGGSKEATLLMVDGKLLENHLYEYVPSMSPEIVERVELIKYAKFFKSRYLTVFPQADLFEIPSLGHIISITTKGGVGIQAPNRPEPGTLKSTLPLFSPIKEFYKPKYDAPLTTNDDKPDLRSLIHWEPSVFLNKDGNTSLNFYNGDIVGKYVIIVEAISTDGRLGYKTVEYQVKERSD</sequence>
<keyword evidence="2" id="KW-1185">Reference proteome</keyword>
<gene>
    <name evidence="1" type="ORF">EZV76_15245</name>
</gene>
<dbReference type="EMBL" id="SNTZ01000014">
    <property type="protein sequence ID" value="THV57230.1"/>
    <property type="molecule type" value="Genomic_DNA"/>
</dbReference>
<name>A0A4S8RH45_9FLAO</name>
<accession>A0A4S8RH45</accession>
<dbReference type="Gene3D" id="2.60.40.1930">
    <property type="match status" value="1"/>
</dbReference>
<evidence type="ECO:0008006" key="3">
    <source>
        <dbReference type="Google" id="ProtNLM"/>
    </source>
</evidence>
<protein>
    <recommendedName>
        <fullName evidence="3">Macroglobulin domain-containing protein</fullName>
    </recommendedName>
</protein>
<dbReference type="OrthoDB" id="679547at2"/>
<dbReference type="Proteomes" id="UP000310406">
    <property type="component" value="Unassembled WGS sequence"/>
</dbReference>
<evidence type="ECO:0000313" key="2">
    <source>
        <dbReference type="Proteomes" id="UP000310406"/>
    </source>
</evidence>
<proteinExistence type="predicted"/>
<comment type="caution">
    <text evidence="1">The sequence shown here is derived from an EMBL/GenBank/DDBJ whole genome shotgun (WGS) entry which is preliminary data.</text>
</comment>